<name>A0A212BZ45_CEREH</name>
<proteinExistence type="predicted"/>
<dbReference type="EMBL" id="MKHE01000035">
    <property type="protein sequence ID" value="OWJ99020.1"/>
    <property type="molecule type" value="Genomic_DNA"/>
</dbReference>
<protein>
    <submittedName>
        <fullName evidence="1">Uncharacterized protein</fullName>
    </submittedName>
</protein>
<accession>A0A212BZ45</accession>
<keyword evidence="2" id="KW-1185">Reference proteome</keyword>
<evidence type="ECO:0000313" key="2">
    <source>
        <dbReference type="Proteomes" id="UP000242450"/>
    </source>
</evidence>
<gene>
    <name evidence="1" type="ORF">Celaphus_00019601</name>
</gene>
<sequence>MGPWWTETTWGSHEMLLLAEDVMEDVKVVADEEQEEGFSQELVEKTVEEQGLQRLGSPSECLALDELQALATLQVEQSSG</sequence>
<dbReference type="Proteomes" id="UP000242450">
    <property type="component" value="Chromosome Y"/>
</dbReference>
<organism evidence="1 2">
    <name type="scientific">Cervus elaphus hippelaphus</name>
    <name type="common">European red deer</name>
    <dbReference type="NCBI Taxonomy" id="46360"/>
    <lineage>
        <taxon>Eukaryota</taxon>
        <taxon>Metazoa</taxon>
        <taxon>Chordata</taxon>
        <taxon>Craniata</taxon>
        <taxon>Vertebrata</taxon>
        <taxon>Euteleostomi</taxon>
        <taxon>Mammalia</taxon>
        <taxon>Eutheria</taxon>
        <taxon>Laurasiatheria</taxon>
        <taxon>Artiodactyla</taxon>
        <taxon>Ruminantia</taxon>
        <taxon>Pecora</taxon>
        <taxon>Cervidae</taxon>
        <taxon>Cervinae</taxon>
        <taxon>Cervus</taxon>
    </lineage>
</organism>
<evidence type="ECO:0000313" key="1">
    <source>
        <dbReference type="EMBL" id="OWJ99020.1"/>
    </source>
</evidence>
<reference evidence="1 2" key="1">
    <citation type="journal article" date="2018" name="Mol. Genet. Genomics">
        <title>The red deer Cervus elaphus genome CerEla1.0: sequencing, annotating, genes, and chromosomes.</title>
        <authorList>
            <person name="Bana N.A."/>
            <person name="Nyiri A."/>
            <person name="Nagy J."/>
            <person name="Frank K."/>
            <person name="Nagy T."/>
            <person name="Steger V."/>
            <person name="Schiller M."/>
            <person name="Lakatos P."/>
            <person name="Sugar L."/>
            <person name="Horn P."/>
            <person name="Barta E."/>
            <person name="Orosz L."/>
        </authorList>
    </citation>
    <scope>NUCLEOTIDE SEQUENCE [LARGE SCALE GENOMIC DNA]</scope>
    <source>
        <strain evidence="1">Hungarian</strain>
    </source>
</reference>
<dbReference type="AlphaFoldDB" id="A0A212BZ45"/>
<comment type="caution">
    <text evidence="1">The sequence shown here is derived from an EMBL/GenBank/DDBJ whole genome shotgun (WGS) entry which is preliminary data.</text>
</comment>